<feature type="domain" description="Coilin N-terminal" evidence="1">
    <location>
        <begin position="9"/>
        <end position="87"/>
    </location>
</feature>
<reference evidence="2" key="1">
    <citation type="submission" date="2019-08" db="EMBL/GenBank/DDBJ databases">
        <title>The improved chromosome-level genome for the pearl oyster Pinctada fucata martensii using PacBio sequencing and Hi-C.</title>
        <authorList>
            <person name="Zheng Z."/>
        </authorList>
    </citation>
    <scope>NUCLEOTIDE SEQUENCE</scope>
    <source>
        <strain evidence="2">ZZ-2019</strain>
        <tissue evidence="2">Adductor muscle</tissue>
    </source>
</reference>
<organism evidence="2 3">
    <name type="scientific">Pinctada imbricata</name>
    <name type="common">Atlantic pearl-oyster</name>
    <name type="synonym">Pinctada martensii</name>
    <dbReference type="NCBI Taxonomy" id="66713"/>
    <lineage>
        <taxon>Eukaryota</taxon>
        <taxon>Metazoa</taxon>
        <taxon>Spiralia</taxon>
        <taxon>Lophotrochozoa</taxon>
        <taxon>Mollusca</taxon>
        <taxon>Bivalvia</taxon>
        <taxon>Autobranchia</taxon>
        <taxon>Pteriomorphia</taxon>
        <taxon>Pterioida</taxon>
        <taxon>Pterioidea</taxon>
        <taxon>Pteriidae</taxon>
        <taxon>Pinctada</taxon>
    </lineage>
</organism>
<evidence type="ECO:0000259" key="1">
    <source>
        <dbReference type="Pfam" id="PF15862"/>
    </source>
</evidence>
<name>A0AA88XRW4_PINIB</name>
<evidence type="ECO:0000313" key="2">
    <source>
        <dbReference type="EMBL" id="KAK3090524.1"/>
    </source>
</evidence>
<dbReference type="EMBL" id="VSWD01000010">
    <property type="protein sequence ID" value="KAK3090524.1"/>
    <property type="molecule type" value="Genomic_DNA"/>
</dbReference>
<gene>
    <name evidence="2" type="ORF">FSP39_012481</name>
</gene>
<accession>A0AA88XRW4</accession>
<comment type="caution">
    <text evidence="2">The sequence shown here is derived from an EMBL/GenBank/DDBJ whole genome shotgun (WGS) entry which is preliminary data.</text>
</comment>
<protein>
    <recommendedName>
        <fullName evidence="1">Coilin N-terminal domain-containing protein</fullName>
    </recommendedName>
</protein>
<evidence type="ECO:0000313" key="3">
    <source>
        <dbReference type="Proteomes" id="UP001186944"/>
    </source>
</evidence>
<dbReference type="InterPro" id="IPR031722">
    <property type="entry name" value="Coilin_N"/>
</dbReference>
<dbReference type="Proteomes" id="UP001186944">
    <property type="component" value="Unassembled WGS sequence"/>
</dbReference>
<dbReference type="AlphaFoldDB" id="A0AA88XRW4"/>
<proteinExistence type="predicted"/>
<keyword evidence="3" id="KW-1185">Reference proteome</keyword>
<dbReference type="Pfam" id="PF15862">
    <property type="entry name" value="Coilin_N"/>
    <property type="match status" value="1"/>
</dbReference>
<sequence length="93" mass="11283">MAAPINFHVRVKIFFENFAVQPTWLLLDQKDTRTIKKLCKIIYKNFIGEKTHLELYLENCRIPQWESTRILHDNDIIFVRALEKRTQNERLMH</sequence>